<evidence type="ECO:0000256" key="1">
    <source>
        <dbReference type="SAM" id="Phobius"/>
    </source>
</evidence>
<organism evidence="2 3">
    <name type="scientific">Echinicola vietnamensis (strain DSM 17526 / LMG 23754 / KMM 6221)</name>
    <dbReference type="NCBI Taxonomy" id="926556"/>
    <lineage>
        <taxon>Bacteria</taxon>
        <taxon>Pseudomonadati</taxon>
        <taxon>Bacteroidota</taxon>
        <taxon>Cytophagia</taxon>
        <taxon>Cytophagales</taxon>
        <taxon>Cyclobacteriaceae</taxon>
        <taxon>Echinicola</taxon>
    </lineage>
</organism>
<keyword evidence="3" id="KW-1185">Reference proteome</keyword>
<dbReference type="RefSeq" id="WP_015265791.1">
    <property type="nucleotide sequence ID" value="NC_019904.1"/>
</dbReference>
<proteinExistence type="predicted"/>
<dbReference type="Proteomes" id="UP000010796">
    <property type="component" value="Chromosome"/>
</dbReference>
<feature type="transmembrane region" description="Helical" evidence="1">
    <location>
        <begin position="12"/>
        <end position="35"/>
    </location>
</feature>
<evidence type="ECO:0000313" key="2">
    <source>
        <dbReference type="EMBL" id="AGA78230.1"/>
    </source>
</evidence>
<gene>
    <name evidence="2" type="ordered locus">Echvi_1976</name>
</gene>
<feature type="transmembrane region" description="Helical" evidence="1">
    <location>
        <begin position="62"/>
        <end position="81"/>
    </location>
</feature>
<sequence length="110" mass="12074">MAIDYEKLAMTSLILHFLLRITCFVLGFLTIRLGYKLILQGAKGEFKFSGSLAGLKSKLESISPGLLFVLLGIILIGYGMGVKREVVLEENTQSGQTEIPNINNLLNDSI</sequence>
<evidence type="ECO:0000313" key="3">
    <source>
        <dbReference type="Proteomes" id="UP000010796"/>
    </source>
</evidence>
<reference evidence="3" key="1">
    <citation type="submission" date="2012-02" db="EMBL/GenBank/DDBJ databases">
        <title>The complete genome of Echinicola vietnamensis DSM 17526.</title>
        <authorList>
            <person name="Lucas S."/>
            <person name="Copeland A."/>
            <person name="Lapidus A."/>
            <person name="Glavina del Rio T."/>
            <person name="Dalin E."/>
            <person name="Tice H."/>
            <person name="Bruce D."/>
            <person name="Goodwin L."/>
            <person name="Pitluck S."/>
            <person name="Peters L."/>
            <person name="Ovchinnikova G."/>
            <person name="Teshima H."/>
            <person name="Kyrpides N."/>
            <person name="Mavromatis K."/>
            <person name="Ivanova N."/>
            <person name="Brettin T."/>
            <person name="Detter J.C."/>
            <person name="Han C."/>
            <person name="Larimer F."/>
            <person name="Land M."/>
            <person name="Hauser L."/>
            <person name="Markowitz V."/>
            <person name="Cheng J.-F."/>
            <person name="Hugenholtz P."/>
            <person name="Woyke T."/>
            <person name="Wu D."/>
            <person name="Brambilla E."/>
            <person name="Klenk H.-P."/>
            <person name="Eisen J.A."/>
        </authorList>
    </citation>
    <scope>NUCLEOTIDE SEQUENCE [LARGE SCALE GENOMIC DNA]</scope>
    <source>
        <strain evidence="3">DSM 17526 / LMG 23754 / KMM 6221</strain>
    </source>
</reference>
<dbReference type="AlphaFoldDB" id="L0G025"/>
<keyword evidence="1" id="KW-0812">Transmembrane</keyword>
<dbReference type="STRING" id="926556.Echvi_1976"/>
<dbReference type="HOGENOM" id="CLU_2166973_0_0_10"/>
<protein>
    <submittedName>
        <fullName evidence="2">Uncharacterized protein</fullName>
    </submittedName>
</protein>
<keyword evidence="1" id="KW-0472">Membrane</keyword>
<dbReference type="OrthoDB" id="1496018at2"/>
<name>L0G025_ECHVK</name>
<dbReference type="EMBL" id="CP003346">
    <property type="protein sequence ID" value="AGA78230.1"/>
    <property type="molecule type" value="Genomic_DNA"/>
</dbReference>
<dbReference type="KEGG" id="evi:Echvi_1976"/>
<accession>L0G025</accession>
<keyword evidence="1" id="KW-1133">Transmembrane helix</keyword>